<evidence type="ECO:0000313" key="2">
    <source>
        <dbReference type="Proteomes" id="UP000535020"/>
    </source>
</evidence>
<protein>
    <submittedName>
        <fullName evidence="1">Uncharacterized protein</fullName>
    </submittedName>
</protein>
<comment type="caution">
    <text evidence="1">The sequence shown here is derived from an EMBL/GenBank/DDBJ whole genome shotgun (WGS) entry which is preliminary data.</text>
</comment>
<sequence length="102" mass="12328">MEPRKDLIVDIEKYLENAINVYNEKGIVEKPKYRSLRNRITSLIETDFESIEKHEYFLDYFNQPERRIRRVLLEKSLEDDYLESGAFLFLLNDLRGIANWLN</sequence>
<gene>
    <name evidence="1" type="ORF">HZF10_17750</name>
</gene>
<dbReference type="RefSeq" id="WP_176007587.1">
    <property type="nucleotide sequence ID" value="NZ_JABWMI010000045.1"/>
</dbReference>
<dbReference type="AlphaFoldDB" id="A0A7Y8Y586"/>
<dbReference type="Proteomes" id="UP000535020">
    <property type="component" value="Unassembled WGS sequence"/>
</dbReference>
<dbReference type="EMBL" id="JACBJI010000021">
    <property type="protein sequence ID" value="NYA72777.1"/>
    <property type="molecule type" value="Genomic_DNA"/>
</dbReference>
<keyword evidence="2" id="KW-1185">Reference proteome</keyword>
<organism evidence="1 2">
    <name type="scientific">Flavobacterium agri</name>
    <dbReference type="NCBI Taxonomy" id="2743471"/>
    <lineage>
        <taxon>Bacteria</taxon>
        <taxon>Pseudomonadati</taxon>
        <taxon>Bacteroidota</taxon>
        <taxon>Flavobacteriia</taxon>
        <taxon>Flavobacteriales</taxon>
        <taxon>Flavobacteriaceae</taxon>
        <taxon>Flavobacterium</taxon>
    </lineage>
</organism>
<reference evidence="1 2" key="1">
    <citation type="submission" date="2020-07" db="EMBL/GenBank/DDBJ databases">
        <authorList>
            <person name="Sun Q."/>
        </authorList>
    </citation>
    <scope>NUCLEOTIDE SEQUENCE [LARGE SCALE GENOMIC DNA]</scope>
    <source>
        <strain evidence="1 2">MAH-1</strain>
    </source>
</reference>
<accession>A0A7Y8Y586</accession>
<evidence type="ECO:0000313" key="1">
    <source>
        <dbReference type="EMBL" id="NYA72777.1"/>
    </source>
</evidence>
<proteinExistence type="predicted"/>
<name>A0A7Y8Y586_9FLAO</name>